<feature type="transmembrane region" description="Helical" evidence="6">
    <location>
        <begin position="240"/>
        <end position="259"/>
    </location>
</feature>
<feature type="transmembrane region" description="Helical" evidence="6">
    <location>
        <begin position="129"/>
        <end position="147"/>
    </location>
</feature>
<dbReference type="InterPro" id="IPR036259">
    <property type="entry name" value="MFS_trans_sf"/>
</dbReference>
<evidence type="ECO:0000256" key="4">
    <source>
        <dbReference type="ARBA" id="ARBA00022989"/>
    </source>
</evidence>
<feature type="transmembrane region" description="Helical" evidence="6">
    <location>
        <begin position="348"/>
        <end position="380"/>
    </location>
</feature>
<proteinExistence type="predicted"/>
<evidence type="ECO:0000256" key="3">
    <source>
        <dbReference type="ARBA" id="ARBA00022692"/>
    </source>
</evidence>
<reference evidence="8" key="1">
    <citation type="submission" date="2023-06" db="EMBL/GenBank/DDBJ databases">
        <title>Probiogenomic evaluation and L lactic producing Weizmannia coaggulans BKMTCR2-2 from tree bark.</title>
        <authorList>
            <person name="Mahittikon J."/>
            <person name="Tanasupawat S."/>
        </authorList>
    </citation>
    <scope>NUCLEOTIDE SEQUENCE</scope>
    <source>
        <strain evidence="8">BKMTCR2-2</strain>
    </source>
</reference>
<dbReference type="GO" id="GO:0022857">
    <property type="term" value="F:transmembrane transporter activity"/>
    <property type="evidence" value="ECO:0007669"/>
    <property type="project" value="InterPro"/>
</dbReference>
<dbReference type="GO" id="GO:0005886">
    <property type="term" value="C:plasma membrane"/>
    <property type="evidence" value="ECO:0007669"/>
    <property type="project" value="UniProtKB-SubCell"/>
</dbReference>
<organism evidence="8 9">
    <name type="scientific">Heyndrickxia coagulans</name>
    <name type="common">Weizmannia coagulans</name>
    <dbReference type="NCBI Taxonomy" id="1398"/>
    <lineage>
        <taxon>Bacteria</taxon>
        <taxon>Bacillati</taxon>
        <taxon>Bacillota</taxon>
        <taxon>Bacilli</taxon>
        <taxon>Bacillales</taxon>
        <taxon>Bacillaceae</taxon>
        <taxon>Heyndrickxia</taxon>
    </lineage>
</organism>
<feature type="transmembrane region" description="Helical" evidence="6">
    <location>
        <begin position="5"/>
        <end position="25"/>
    </location>
</feature>
<evidence type="ECO:0000259" key="7">
    <source>
        <dbReference type="PROSITE" id="PS50850"/>
    </source>
</evidence>
<dbReference type="Proteomes" id="UP001223084">
    <property type="component" value="Unassembled WGS sequence"/>
</dbReference>
<feature type="transmembrane region" description="Helical" evidence="6">
    <location>
        <begin position="31"/>
        <end position="50"/>
    </location>
</feature>
<evidence type="ECO:0000313" key="9">
    <source>
        <dbReference type="Proteomes" id="UP001223084"/>
    </source>
</evidence>
<keyword evidence="2" id="KW-0813">Transport</keyword>
<keyword evidence="4 6" id="KW-1133">Transmembrane helix</keyword>
<dbReference type="InterPro" id="IPR011701">
    <property type="entry name" value="MFS"/>
</dbReference>
<feature type="transmembrane region" description="Helical" evidence="6">
    <location>
        <begin position="62"/>
        <end position="81"/>
    </location>
</feature>
<dbReference type="Gene3D" id="1.20.1250.20">
    <property type="entry name" value="MFS general substrate transporter like domains"/>
    <property type="match status" value="1"/>
</dbReference>
<name>A0AAW7CUI8_HEYCO</name>
<dbReference type="RefSeq" id="WP_285958767.1">
    <property type="nucleotide sequence ID" value="NZ_JASUZX010000003.1"/>
</dbReference>
<feature type="domain" description="Major facilitator superfamily (MFS) profile" evidence="7">
    <location>
        <begin position="1"/>
        <end position="384"/>
    </location>
</feature>
<dbReference type="InterPro" id="IPR053160">
    <property type="entry name" value="MFS_DHA3_Transporter"/>
</dbReference>
<dbReference type="InterPro" id="IPR020846">
    <property type="entry name" value="MFS_dom"/>
</dbReference>
<comment type="caution">
    <text evidence="8">The sequence shown here is derived from an EMBL/GenBank/DDBJ whole genome shotgun (WGS) entry which is preliminary data.</text>
</comment>
<evidence type="ECO:0000256" key="2">
    <source>
        <dbReference type="ARBA" id="ARBA00022448"/>
    </source>
</evidence>
<dbReference type="AlphaFoldDB" id="A0AAW7CUI8"/>
<feature type="transmembrane region" description="Helical" evidence="6">
    <location>
        <begin position="87"/>
        <end position="108"/>
    </location>
</feature>
<evidence type="ECO:0000313" key="8">
    <source>
        <dbReference type="EMBL" id="MDL5042355.1"/>
    </source>
</evidence>
<dbReference type="PROSITE" id="PS50850">
    <property type="entry name" value="MFS"/>
    <property type="match status" value="1"/>
</dbReference>
<sequence length="399" mass="44389">MRVFYIFSSLRGLAMGLFSPVWILFLADEGYNYLLIGVIGTVFEVARLVFEVPSGTFADRYGVKLSITGSLLFSTFTWAFFAATENMIMLIAVMVSWALSESLISGAFETWMSRITGPDRFGKELMKNTQILIVFIVLASIASGYLYNLNPMLLFLIIAFIYFILFLWTMLFIKMPYAKRKLESVQQESFISILQRSFSIIITKRRVMLIVIAGFFSALTYDAIGRYWQPFLNNQGISEVLLGYVMAIAGLCALILLTITVKAERLINKNAMTSLAIVDVGGIVLISLLSIGLKPLGVIVTSLLLSIEDIRDPIVHSFLNKFFPDNYKATLFSVNSGVGAAGEIFSGIIFGVIAVKFGLTVTFLLAATCLIPAVIIYILVPKMKVRTQINSQKFKKSIE</sequence>
<dbReference type="PANTHER" id="PTHR23530:SF1">
    <property type="entry name" value="PERMEASE, MAJOR FACILITATOR SUPERFAMILY-RELATED"/>
    <property type="match status" value="1"/>
</dbReference>
<keyword evidence="5 6" id="KW-0472">Membrane</keyword>
<protein>
    <submittedName>
        <fullName evidence="8">MFS transporter</fullName>
    </submittedName>
</protein>
<dbReference type="SUPFAM" id="SSF103473">
    <property type="entry name" value="MFS general substrate transporter"/>
    <property type="match status" value="1"/>
</dbReference>
<evidence type="ECO:0000256" key="1">
    <source>
        <dbReference type="ARBA" id="ARBA00004651"/>
    </source>
</evidence>
<keyword evidence="3 6" id="KW-0812">Transmembrane</keyword>
<evidence type="ECO:0000256" key="6">
    <source>
        <dbReference type="SAM" id="Phobius"/>
    </source>
</evidence>
<dbReference type="EMBL" id="JASUZX010000003">
    <property type="protein sequence ID" value="MDL5042355.1"/>
    <property type="molecule type" value="Genomic_DNA"/>
</dbReference>
<gene>
    <name evidence="8" type="ORF">QN341_15235</name>
</gene>
<evidence type="ECO:0000256" key="5">
    <source>
        <dbReference type="ARBA" id="ARBA00023136"/>
    </source>
</evidence>
<accession>A0AAW7CUI8</accession>
<comment type="subcellular location">
    <subcellularLocation>
        <location evidence="1">Cell membrane</location>
        <topology evidence="1">Multi-pass membrane protein</topology>
    </subcellularLocation>
</comment>
<feature type="transmembrane region" description="Helical" evidence="6">
    <location>
        <begin position="207"/>
        <end position="228"/>
    </location>
</feature>
<dbReference type="CDD" id="cd06174">
    <property type="entry name" value="MFS"/>
    <property type="match status" value="1"/>
</dbReference>
<feature type="transmembrane region" description="Helical" evidence="6">
    <location>
        <begin position="153"/>
        <end position="173"/>
    </location>
</feature>
<dbReference type="PANTHER" id="PTHR23530">
    <property type="entry name" value="TRANSPORT PROTEIN-RELATED"/>
    <property type="match status" value="1"/>
</dbReference>
<dbReference type="Pfam" id="PF07690">
    <property type="entry name" value="MFS_1"/>
    <property type="match status" value="1"/>
</dbReference>